<dbReference type="RefSeq" id="WP_354010117.1">
    <property type="nucleotide sequence ID" value="NZ_JBEWTA010000001.1"/>
</dbReference>
<dbReference type="EMBL" id="JBEWTB010000002">
    <property type="protein sequence ID" value="MET4755730.1"/>
    <property type="molecule type" value="Genomic_DNA"/>
</dbReference>
<accession>A0ABV2SD93</accession>
<sequence length="259" mass="30048">MYIVSKYHDYYDSAIAYGIDKTIVYKREFEKIENTSNFSVSHPIQRLLDNFENATSPWELERGWRHNDPELRFALIGFCGKLYPSYCYHLPADPLISRVRPKSATAWSTKSLFALKQSIFDSDKRFTRKAAEKGDAVFEGERHKGYFISRRLTRKLMEQMEQSQGIPDDEPFRQWGVPVFALIKGRFDDFVLFKNPSLMQLGFQTRVDPYTAHQSIAQYLSGVLGVGEKSTITVDDSSLLFAKGFNQRSFKKEPTKRKH</sequence>
<comment type="caution">
    <text evidence="1">The sequence shown here is derived from an EMBL/GenBank/DDBJ whole genome shotgun (WGS) entry which is preliminary data.</text>
</comment>
<reference evidence="1 2" key="1">
    <citation type="submission" date="2024-06" db="EMBL/GenBank/DDBJ databases">
        <title>Genomic Encyclopedia of Type Strains, Phase V (KMG-V): Genome sequencing to study the core and pangenomes of soil and plant-associated prokaryotes.</title>
        <authorList>
            <person name="Whitman W."/>
        </authorList>
    </citation>
    <scope>NUCLEOTIDE SEQUENCE [LARGE SCALE GENOMIC DNA]</scope>
    <source>
        <strain evidence="1 2">NE40</strain>
    </source>
</reference>
<keyword evidence="2" id="KW-1185">Reference proteome</keyword>
<protein>
    <submittedName>
        <fullName evidence="1">Uncharacterized protein</fullName>
    </submittedName>
</protein>
<name>A0ABV2SD93_9GAMM</name>
<evidence type="ECO:0000313" key="2">
    <source>
        <dbReference type="Proteomes" id="UP001549366"/>
    </source>
</evidence>
<dbReference type="Proteomes" id="UP001549366">
    <property type="component" value="Unassembled WGS sequence"/>
</dbReference>
<gene>
    <name evidence="1" type="ORF">V5J35_000922</name>
</gene>
<organism evidence="1 2">
    <name type="scientific">Endozoicomonas lisbonensis</name>
    <dbReference type="NCBI Taxonomy" id="3120522"/>
    <lineage>
        <taxon>Bacteria</taxon>
        <taxon>Pseudomonadati</taxon>
        <taxon>Pseudomonadota</taxon>
        <taxon>Gammaproteobacteria</taxon>
        <taxon>Oceanospirillales</taxon>
        <taxon>Endozoicomonadaceae</taxon>
        <taxon>Endozoicomonas</taxon>
    </lineage>
</organism>
<evidence type="ECO:0000313" key="1">
    <source>
        <dbReference type="EMBL" id="MET4755730.1"/>
    </source>
</evidence>
<proteinExistence type="predicted"/>